<feature type="region of interest" description="Disordered" evidence="1">
    <location>
        <begin position="386"/>
        <end position="432"/>
    </location>
</feature>
<evidence type="ECO:0000313" key="3">
    <source>
        <dbReference type="Proteomes" id="UP000009872"/>
    </source>
</evidence>
<protein>
    <submittedName>
        <fullName evidence="2">Uncharacterized protein</fullName>
    </submittedName>
</protein>
<name>K9EMT6_9BACE</name>
<dbReference type="EMBL" id="ADLF01000002">
    <property type="protein sequence ID" value="EKU92272.1"/>
    <property type="molecule type" value="Genomic_DNA"/>
</dbReference>
<evidence type="ECO:0000313" key="2">
    <source>
        <dbReference type="EMBL" id="EKU92272.1"/>
    </source>
</evidence>
<comment type="caution">
    <text evidence="2">The sequence shown here is derived from an EMBL/GenBank/DDBJ whole genome shotgun (WGS) entry which is preliminary data.</text>
</comment>
<organism evidence="2 3">
    <name type="scientific">Bacteroides oleiciplenus YIT 12058</name>
    <dbReference type="NCBI Taxonomy" id="742727"/>
    <lineage>
        <taxon>Bacteria</taxon>
        <taxon>Pseudomonadati</taxon>
        <taxon>Bacteroidota</taxon>
        <taxon>Bacteroidia</taxon>
        <taxon>Bacteroidales</taxon>
        <taxon>Bacteroidaceae</taxon>
        <taxon>Bacteroides</taxon>
    </lineage>
</organism>
<dbReference type="RefSeq" id="WP_009128143.1">
    <property type="nucleotide sequence ID" value="NZ_JH992940.1"/>
</dbReference>
<dbReference type="AlphaFoldDB" id="K9EMT6"/>
<dbReference type="HOGENOM" id="CLU_663601_0_0_10"/>
<dbReference type="Proteomes" id="UP000009872">
    <property type="component" value="Unassembled WGS sequence"/>
</dbReference>
<reference evidence="2 3" key="1">
    <citation type="submission" date="2012-09" db="EMBL/GenBank/DDBJ databases">
        <title>The Genome Sequence of Bacteroides oleiciplenus YIT 12058.</title>
        <authorList>
            <consortium name="The Broad Institute Genome Sequencing Platform"/>
            <person name="Earl A."/>
            <person name="Ward D."/>
            <person name="Feldgarden M."/>
            <person name="Gevers D."/>
            <person name="Morotomi M."/>
            <person name="Walker B."/>
            <person name="Young S.K."/>
            <person name="Zeng Q."/>
            <person name="Gargeya S."/>
            <person name="Fitzgerald M."/>
            <person name="Haas B."/>
            <person name="Abouelleil A."/>
            <person name="Alvarado L."/>
            <person name="Arachchi H.M."/>
            <person name="Berlin A.M."/>
            <person name="Chapman S.B."/>
            <person name="Goldberg J."/>
            <person name="Griggs A."/>
            <person name="Gujja S."/>
            <person name="Hansen M."/>
            <person name="Howarth C."/>
            <person name="Imamovic A."/>
            <person name="Larimer J."/>
            <person name="McCowen C."/>
            <person name="Montmayeur A."/>
            <person name="Murphy C."/>
            <person name="Neiman D."/>
            <person name="Pearson M."/>
            <person name="Priest M."/>
            <person name="Roberts A."/>
            <person name="Saif S."/>
            <person name="Shea T."/>
            <person name="Sisk P."/>
            <person name="Sykes S."/>
            <person name="Wortman J."/>
            <person name="Nusbaum C."/>
            <person name="Birren B."/>
        </authorList>
    </citation>
    <scope>NUCLEOTIDE SEQUENCE [LARGE SCALE GENOMIC DNA]</scope>
    <source>
        <strain evidence="2 3">YIT 12058</strain>
    </source>
</reference>
<keyword evidence="3" id="KW-1185">Reference proteome</keyword>
<dbReference type="PATRIC" id="fig|742727.4.peg.725"/>
<accession>K9EMT6</accession>
<evidence type="ECO:0000256" key="1">
    <source>
        <dbReference type="SAM" id="MobiDB-lite"/>
    </source>
</evidence>
<gene>
    <name evidence="2" type="ORF">HMPREF9447_00722</name>
</gene>
<dbReference type="STRING" id="742727.HMPREF9447_00722"/>
<dbReference type="OrthoDB" id="1041365at2"/>
<sequence>MQDENLQEKDILAGMSVEDLFLKSQESYETAQARAAEENKGFAKTEFFRMEKLGTYRLRVLPIAPNPDGTTDRNGYEYPIHQMLLELEKPSKSNKAQYAYVTVPRTTDAGYSVDLIDTYRRMAVSEAKDNGDEKMAEKIAGGSFGGGLKFSYGHATYILDLDERAKGIQLLTLSHSQFKDLDERKFKLWQKKLAKNSSYPCPISSIANAYPVEIEKKKNNSKTEYAISIDNEADTDTLSKEELTALLNTPRIPEIIFRYSRYQFGATVEFLKQCDNKYNLNIMDSEEMKEAIEKLSSELSKEDTSEFTFDKRSKDAKENAENSTVSIDSLFDKFEDLQEQGLGDKTEEGQELRGLIRAFIEQEHLSVRITRSTSNQELLDMIEEAMQGGDKTSKDIQTKVVQETGSEEQGSEETGNEEEAKPRTTRERRRRE</sequence>
<proteinExistence type="predicted"/>
<dbReference type="eggNOG" id="ENOG502ZCJU">
    <property type="taxonomic scope" value="Bacteria"/>
</dbReference>
<feature type="compositionally biased region" description="Acidic residues" evidence="1">
    <location>
        <begin position="405"/>
        <end position="417"/>
    </location>
</feature>